<reference evidence="2" key="1">
    <citation type="submission" date="2017-03" db="EMBL/GenBank/DDBJ databases">
        <title>Phytopthora megakarya and P. palmivora, two closely related causual agents of cacao black pod achieved similar genome size and gene model numbers by different mechanisms.</title>
        <authorList>
            <person name="Ali S."/>
            <person name="Shao J."/>
            <person name="Larry D.J."/>
            <person name="Kronmiller B."/>
            <person name="Shen D."/>
            <person name="Strem M.D."/>
            <person name="Melnick R.L."/>
            <person name="Guiltinan M.J."/>
            <person name="Tyler B.M."/>
            <person name="Meinhardt L.W."/>
            <person name="Bailey B.A."/>
        </authorList>
    </citation>
    <scope>NUCLEOTIDE SEQUENCE [LARGE SCALE GENOMIC DNA]</scope>
    <source>
        <strain evidence="2">zdho120</strain>
    </source>
</reference>
<evidence type="ECO:0000313" key="1">
    <source>
        <dbReference type="EMBL" id="OWZ04608.1"/>
    </source>
</evidence>
<dbReference type="Proteomes" id="UP000198211">
    <property type="component" value="Unassembled WGS sequence"/>
</dbReference>
<dbReference type="AlphaFoldDB" id="A0A225VIC8"/>
<dbReference type="EMBL" id="NBNE01004871">
    <property type="protein sequence ID" value="OWZ04608.1"/>
    <property type="molecule type" value="Genomic_DNA"/>
</dbReference>
<accession>A0A225VIC8</accession>
<evidence type="ECO:0000313" key="2">
    <source>
        <dbReference type="Proteomes" id="UP000198211"/>
    </source>
</evidence>
<proteinExistence type="predicted"/>
<gene>
    <name evidence="1" type="ORF">PHMEG_00023461</name>
</gene>
<keyword evidence="2" id="KW-1185">Reference proteome</keyword>
<name>A0A225VIC8_9STRA</name>
<comment type="caution">
    <text evidence="1">The sequence shown here is derived from an EMBL/GenBank/DDBJ whole genome shotgun (WGS) entry which is preliminary data.</text>
</comment>
<protein>
    <submittedName>
        <fullName evidence="1">Uncharacterized protein</fullName>
    </submittedName>
</protein>
<organism evidence="1 2">
    <name type="scientific">Phytophthora megakarya</name>
    <dbReference type="NCBI Taxonomy" id="4795"/>
    <lineage>
        <taxon>Eukaryota</taxon>
        <taxon>Sar</taxon>
        <taxon>Stramenopiles</taxon>
        <taxon>Oomycota</taxon>
        <taxon>Peronosporomycetes</taxon>
        <taxon>Peronosporales</taxon>
        <taxon>Peronosporaceae</taxon>
        <taxon>Phytophthora</taxon>
    </lineage>
</organism>
<sequence length="104" mass="11812">MHSDRLGMVSPLTVTGLHPTSEVQAILLNNEVVRMDTTTFRAAQRSIIQYTCTAPDHFHNDNFFTVQDLTAPFSKTVNHAYRLRPYRDNQREGLIAHVHHRAGG</sequence>